<name>A0A319D582_9EURO</name>
<evidence type="ECO:0000313" key="3">
    <source>
        <dbReference type="Proteomes" id="UP000247810"/>
    </source>
</evidence>
<dbReference type="VEuPathDB" id="FungiDB:BO71DRAFT_485317"/>
<sequence>MSNAADQTPTDEHKAVTEGSNEVPKDQRLPGLSFDGSLEVTELGKNDENTQDIAALDQLTSVALE</sequence>
<evidence type="ECO:0000256" key="1">
    <source>
        <dbReference type="SAM" id="MobiDB-lite"/>
    </source>
</evidence>
<protein>
    <submittedName>
        <fullName evidence="2">Uncharacterized protein</fullName>
    </submittedName>
</protein>
<evidence type="ECO:0000313" key="2">
    <source>
        <dbReference type="EMBL" id="PYH92576.1"/>
    </source>
</evidence>
<dbReference type="Proteomes" id="UP000247810">
    <property type="component" value="Unassembled WGS sequence"/>
</dbReference>
<gene>
    <name evidence="2" type="ORF">BO71DRAFT_485317</name>
</gene>
<proteinExistence type="predicted"/>
<keyword evidence="3" id="KW-1185">Reference proteome</keyword>
<dbReference type="EMBL" id="KZ825913">
    <property type="protein sequence ID" value="PYH92576.1"/>
    <property type="molecule type" value="Genomic_DNA"/>
</dbReference>
<feature type="region of interest" description="Disordered" evidence="1">
    <location>
        <begin position="1"/>
        <end position="33"/>
    </location>
</feature>
<reference evidence="2 3" key="1">
    <citation type="submission" date="2018-02" db="EMBL/GenBank/DDBJ databases">
        <title>The genomes of Aspergillus section Nigri reveals drivers in fungal speciation.</title>
        <authorList>
            <consortium name="DOE Joint Genome Institute"/>
            <person name="Vesth T.C."/>
            <person name="Nybo J."/>
            <person name="Theobald S."/>
            <person name="Brandl J."/>
            <person name="Frisvad J.C."/>
            <person name="Nielsen K.F."/>
            <person name="Lyhne E.K."/>
            <person name="Kogle M.E."/>
            <person name="Kuo A."/>
            <person name="Riley R."/>
            <person name="Clum A."/>
            <person name="Nolan M."/>
            <person name="Lipzen A."/>
            <person name="Salamov A."/>
            <person name="Henrissat B."/>
            <person name="Wiebenga A."/>
            <person name="De vries R.P."/>
            <person name="Grigoriev I.V."/>
            <person name="Mortensen U.H."/>
            <person name="Andersen M.R."/>
            <person name="Baker S.E."/>
        </authorList>
    </citation>
    <scope>NUCLEOTIDE SEQUENCE [LARGE SCALE GENOMIC DNA]</scope>
    <source>
        <strain evidence="2 3">CBS 707.79</strain>
    </source>
</reference>
<accession>A0A319D582</accession>
<organism evidence="2 3">
    <name type="scientific">Aspergillus ellipticus CBS 707.79</name>
    <dbReference type="NCBI Taxonomy" id="1448320"/>
    <lineage>
        <taxon>Eukaryota</taxon>
        <taxon>Fungi</taxon>
        <taxon>Dikarya</taxon>
        <taxon>Ascomycota</taxon>
        <taxon>Pezizomycotina</taxon>
        <taxon>Eurotiomycetes</taxon>
        <taxon>Eurotiomycetidae</taxon>
        <taxon>Eurotiales</taxon>
        <taxon>Aspergillaceae</taxon>
        <taxon>Aspergillus</taxon>
        <taxon>Aspergillus subgen. Circumdati</taxon>
    </lineage>
</organism>
<dbReference type="AlphaFoldDB" id="A0A319D582"/>